<evidence type="ECO:0000256" key="3">
    <source>
        <dbReference type="ARBA" id="ARBA00023125"/>
    </source>
</evidence>
<dbReference type="SUPFAM" id="SSF46785">
    <property type="entry name" value="Winged helix' DNA-binding domain"/>
    <property type="match status" value="1"/>
</dbReference>
<dbReference type="Pfam" id="PF00126">
    <property type="entry name" value="HTH_1"/>
    <property type="match status" value="1"/>
</dbReference>
<dbReference type="PANTHER" id="PTHR30537">
    <property type="entry name" value="HTH-TYPE TRANSCRIPTIONAL REGULATOR"/>
    <property type="match status" value="1"/>
</dbReference>
<protein>
    <submittedName>
        <fullName evidence="6">LysR substrate-binding domain-containing protein</fullName>
    </submittedName>
</protein>
<dbReference type="EMBL" id="JBBKZV010000021">
    <property type="protein sequence ID" value="MEJ8825381.1"/>
    <property type="molecule type" value="Genomic_DNA"/>
</dbReference>
<evidence type="ECO:0000256" key="4">
    <source>
        <dbReference type="ARBA" id="ARBA00023163"/>
    </source>
</evidence>
<keyword evidence="2" id="KW-0805">Transcription regulation</keyword>
<keyword evidence="3" id="KW-0238">DNA-binding</keyword>
<dbReference type="Gene3D" id="1.10.10.10">
    <property type="entry name" value="Winged helix-like DNA-binding domain superfamily/Winged helix DNA-binding domain"/>
    <property type="match status" value="1"/>
</dbReference>
<accession>A0ABU8W7X0</accession>
<evidence type="ECO:0000256" key="1">
    <source>
        <dbReference type="ARBA" id="ARBA00009437"/>
    </source>
</evidence>
<dbReference type="CDD" id="cd08432">
    <property type="entry name" value="PBP2_GcdR_TrpI_HvrB_AmpR_like"/>
    <property type="match status" value="1"/>
</dbReference>
<dbReference type="PANTHER" id="PTHR30537:SF58">
    <property type="entry name" value="HTH-TYPE TRANSCRIPTIONAL REGULATOR PERR"/>
    <property type="match status" value="1"/>
</dbReference>
<keyword evidence="4" id="KW-0804">Transcription</keyword>
<evidence type="ECO:0000259" key="5">
    <source>
        <dbReference type="PROSITE" id="PS50931"/>
    </source>
</evidence>
<dbReference type="SUPFAM" id="SSF53850">
    <property type="entry name" value="Periplasmic binding protein-like II"/>
    <property type="match status" value="1"/>
</dbReference>
<dbReference type="PROSITE" id="PS50931">
    <property type="entry name" value="HTH_LYSR"/>
    <property type="match status" value="1"/>
</dbReference>
<dbReference type="Proteomes" id="UP001363010">
    <property type="component" value="Unassembled WGS sequence"/>
</dbReference>
<dbReference type="RefSeq" id="WP_340366413.1">
    <property type="nucleotide sequence ID" value="NZ_JBBKZV010000021.1"/>
</dbReference>
<evidence type="ECO:0000313" key="7">
    <source>
        <dbReference type="Proteomes" id="UP001363010"/>
    </source>
</evidence>
<proteinExistence type="inferred from homology"/>
<dbReference type="Pfam" id="PF03466">
    <property type="entry name" value="LysR_substrate"/>
    <property type="match status" value="1"/>
</dbReference>
<dbReference type="InterPro" id="IPR058163">
    <property type="entry name" value="LysR-type_TF_proteobact-type"/>
</dbReference>
<name>A0ABU8W7X0_9BURK</name>
<dbReference type="InterPro" id="IPR036388">
    <property type="entry name" value="WH-like_DNA-bd_sf"/>
</dbReference>
<dbReference type="PRINTS" id="PR00039">
    <property type="entry name" value="HTHLYSR"/>
</dbReference>
<feature type="domain" description="HTH lysR-type" evidence="5">
    <location>
        <begin position="6"/>
        <end position="63"/>
    </location>
</feature>
<comment type="similarity">
    <text evidence="1">Belongs to the LysR transcriptional regulatory family.</text>
</comment>
<keyword evidence="7" id="KW-1185">Reference proteome</keyword>
<evidence type="ECO:0000313" key="6">
    <source>
        <dbReference type="EMBL" id="MEJ8825381.1"/>
    </source>
</evidence>
<dbReference type="InterPro" id="IPR000847">
    <property type="entry name" value="LysR_HTH_N"/>
</dbReference>
<organism evidence="6 7">
    <name type="scientific">Variovorax humicola</name>
    <dbReference type="NCBI Taxonomy" id="1769758"/>
    <lineage>
        <taxon>Bacteria</taxon>
        <taxon>Pseudomonadati</taxon>
        <taxon>Pseudomonadota</taxon>
        <taxon>Betaproteobacteria</taxon>
        <taxon>Burkholderiales</taxon>
        <taxon>Comamonadaceae</taxon>
        <taxon>Variovorax</taxon>
    </lineage>
</organism>
<reference evidence="6 7" key="1">
    <citation type="submission" date="2024-03" db="EMBL/GenBank/DDBJ databases">
        <title>Novel species of the genus Variovorax.</title>
        <authorList>
            <person name="Liu Q."/>
            <person name="Xin Y.-H."/>
        </authorList>
    </citation>
    <scope>NUCLEOTIDE SEQUENCE [LARGE SCALE GENOMIC DNA]</scope>
    <source>
        <strain evidence="6 7">KACC 18501</strain>
    </source>
</reference>
<comment type="caution">
    <text evidence="6">The sequence shown here is derived from an EMBL/GenBank/DDBJ whole genome shotgun (WGS) entry which is preliminary data.</text>
</comment>
<dbReference type="InterPro" id="IPR036390">
    <property type="entry name" value="WH_DNA-bd_sf"/>
</dbReference>
<sequence>MRSSFPPFACLAAFEAVARRRNFSLAAGELHLTPSAISHQVAKLEQFLDIRLFERTAHSVELTVAGDDYLNRVSGAMAAISAATDNARKGVRNSMHVHSTPSFATLWLMPRLTDFVKEHPSISLSMSASVTHSDFSAGHTDIDIRYGAAHWPQLTVRTIFDEQIMPLASPSFIRRHRIVTPEDLMHVPLIQSTVGVLQWPDWFTAQHIVHTPGSYAYRFDRAFMALDAAVQGLGVAFESTSIGEPHLRKGRLKPVFETGEYLPVQAHFLVYPERHAQRPEVMSFVDWVLERAASEPDLNMRRAGLGRSSRPRAK</sequence>
<gene>
    <name evidence="6" type="ORF">WKW80_25725</name>
</gene>
<dbReference type="Gene3D" id="3.40.190.10">
    <property type="entry name" value="Periplasmic binding protein-like II"/>
    <property type="match status" value="2"/>
</dbReference>
<evidence type="ECO:0000256" key="2">
    <source>
        <dbReference type="ARBA" id="ARBA00023015"/>
    </source>
</evidence>
<dbReference type="InterPro" id="IPR005119">
    <property type="entry name" value="LysR_subst-bd"/>
</dbReference>